<name>A0A2N7EL84_VIBSP</name>
<organism evidence="1 2">
    <name type="scientific">Vibrio splendidus</name>
    <dbReference type="NCBI Taxonomy" id="29497"/>
    <lineage>
        <taxon>Bacteria</taxon>
        <taxon>Pseudomonadati</taxon>
        <taxon>Pseudomonadota</taxon>
        <taxon>Gammaproteobacteria</taxon>
        <taxon>Vibrionales</taxon>
        <taxon>Vibrionaceae</taxon>
        <taxon>Vibrio</taxon>
    </lineage>
</organism>
<gene>
    <name evidence="1" type="ORF">CWO07_19785</name>
</gene>
<dbReference type="Proteomes" id="UP000244197">
    <property type="component" value="Unassembled WGS sequence"/>
</dbReference>
<reference evidence="1 2" key="1">
    <citation type="submission" date="2017-11" db="EMBL/GenBank/DDBJ databases">
        <title>Population delineation of vibrios coincides with oyster pathogenicity.</title>
        <authorList>
            <person name="Bruto M."/>
            <person name="Labreuche Y."/>
            <person name="James A."/>
            <person name="Piel D."/>
            <person name="Chenivesse S."/>
            <person name="Petton B."/>
            <person name="Polz M.F."/>
            <person name="Le Roux F."/>
        </authorList>
    </citation>
    <scope>NUCLEOTIDE SEQUENCE [LARGE SCALE GENOMIC DNA]</scope>
    <source>
        <strain evidence="1 2">FF_144</strain>
    </source>
</reference>
<dbReference type="EMBL" id="PIFK01000047">
    <property type="protein sequence ID" value="PTP27493.1"/>
    <property type="molecule type" value="Genomic_DNA"/>
</dbReference>
<protein>
    <submittedName>
        <fullName evidence="1">DUF4865 domain-containing protein</fullName>
    </submittedName>
</protein>
<dbReference type="InterPro" id="IPR032349">
    <property type="entry name" value="DUF4865"/>
</dbReference>
<proteinExistence type="predicted"/>
<sequence>MIAMHYKFVLPSDYPMTSIENRIKDKGHLLNGCEGLVFKAYLYSRKDTKQYDNSVNSYAPFYVWRDHSAMVLFLKSDGFKALCDQFGRPRVDIWFIDEAPTTPSPSHSFACVNKCAKSNTDVHGVDYSSWESVDVTWLSDSKEMNGGDIYRVGYIAHGNNVVAK</sequence>
<evidence type="ECO:0000313" key="2">
    <source>
        <dbReference type="Proteomes" id="UP000244197"/>
    </source>
</evidence>
<dbReference type="Pfam" id="PF16157">
    <property type="entry name" value="DUF4865"/>
    <property type="match status" value="1"/>
</dbReference>
<evidence type="ECO:0000313" key="1">
    <source>
        <dbReference type="EMBL" id="PTP27493.1"/>
    </source>
</evidence>
<comment type="caution">
    <text evidence="1">The sequence shown here is derived from an EMBL/GenBank/DDBJ whole genome shotgun (WGS) entry which is preliminary data.</text>
</comment>
<dbReference type="RefSeq" id="WP_069595225.1">
    <property type="nucleotide sequence ID" value="NZ_MCVV02000002.1"/>
</dbReference>
<accession>A0A2N7EL84</accession>
<dbReference type="AlphaFoldDB" id="A0A2N7EL84"/>